<accession>C1A8X2</accession>
<comment type="pathway">
    <text evidence="10">Lipid metabolism; phospholipid metabolism.</text>
</comment>
<keyword evidence="12" id="KW-1185">Reference proteome</keyword>
<dbReference type="GO" id="GO:0006633">
    <property type="term" value="P:fatty acid biosynthetic process"/>
    <property type="evidence" value="ECO:0007669"/>
    <property type="project" value="UniProtKB-UniRule"/>
</dbReference>
<dbReference type="Proteomes" id="UP000002209">
    <property type="component" value="Chromosome"/>
</dbReference>
<name>C1A8X2_GEMAT</name>
<dbReference type="SUPFAM" id="SSF53659">
    <property type="entry name" value="Isocitrate/Isopropylmalate dehydrogenase-like"/>
    <property type="match status" value="1"/>
</dbReference>
<dbReference type="NCBIfam" id="TIGR00182">
    <property type="entry name" value="plsX"/>
    <property type="match status" value="1"/>
</dbReference>
<dbReference type="GO" id="GO:0005737">
    <property type="term" value="C:cytoplasm"/>
    <property type="evidence" value="ECO:0007669"/>
    <property type="project" value="UniProtKB-SubCell"/>
</dbReference>
<comment type="catalytic activity">
    <reaction evidence="1 10">
        <text>a fatty acyl-[ACP] + phosphate = an acyl phosphate + holo-[ACP]</text>
        <dbReference type="Rhea" id="RHEA:42292"/>
        <dbReference type="Rhea" id="RHEA-COMP:9685"/>
        <dbReference type="Rhea" id="RHEA-COMP:14125"/>
        <dbReference type="ChEBI" id="CHEBI:43474"/>
        <dbReference type="ChEBI" id="CHEBI:59918"/>
        <dbReference type="ChEBI" id="CHEBI:64479"/>
        <dbReference type="ChEBI" id="CHEBI:138651"/>
        <dbReference type="EC" id="2.3.1.274"/>
    </reaction>
</comment>
<comment type="subunit">
    <text evidence="9 10">Homodimer. Probably interacts with PlsY.</text>
</comment>
<keyword evidence="6 10" id="KW-0594">Phospholipid biosynthesis</keyword>
<keyword evidence="3 10" id="KW-0444">Lipid biosynthesis</keyword>
<reference evidence="12" key="1">
    <citation type="submission" date="2006-03" db="EMBL/GenBank/DDBJ databases">
        <title>Complete genome sequence of Gemmatimonas aurantiaca T-27 that represents a novel phylum Gemmatimonadetes.</title>
        <authorList>
            <person name="Takasaki K."/>
            <person name="Ichikawa N."/>
            <person name="Miura H."/>
            <person name="Matsushita S."/>
            <person name="Watanabe Y."/>
            <person name="Oguchi A."/>
            <person name="Ankai A."/>
            <person name="Yashiro I."/>
            <person name="Takahashi M."/>
            <person name="Terui Y."/>
            <person name="Fukui S."/>
            <person name="Yokoyama H."/>
            <person name="Tanikawa S."/>
            <person name="Hanada S."/>
            <person name="Kamagata Y."/>
            <person name="Fujita N."/>
        </authorList>
    </citation>
    <scope>NUCLEOTIDE SEQUENCE [LARGE SCALE GENOMIC DNA]</scope>
    <source>
        <strain evidence="12">T-27 / DSM 14586 / JCM 11422 / NBRC 100505</strain>
    </source>
</reference>
<evidence type="ECO:0000313" key="12">
    <source>
        <dbReference type="Proteomes" id="UP000002209"/>
    </source>
</evidence>
<dbReference type="PIRSF" id="PIRSF002465">
    <property type="entry name" value="Phsphlp_syn_PlsX"/>
    <property type="match status" value="1"/>
</dbReference>
<gene>
    <name evidence="10 11" type="primary">plsX</name>
    <name evidence="11" type="ordered locus">GAU_1640</name>
</gene>
<evidence type="ECO:0000256" key="10">
    <source>
        <dbReference type="HAMAP-Rule" id="MF_00019"/>
    </source>
</evidence>
<dbReference type="Pfam" id="PF02504">
    <property type="entry name" value="FA_synthesis"/>
    <property type="match status" value="1"/>
</dbReference>
<dbReference type="eggNOG" id="COG0416">
    <property type="taxonomic scope" value="Bacteria"/>
</dbReference>
<dbReference type="EC" id="2.3.1.274" evidence="8 10"/>
<dbReference type="UniPathway" id="UPA00085"/>
<dbReference type="InterPro" id="IPR003664">
    <property type="entry name" value="FA_synthesis"/>
</dbReference>
<protein>
    <recommendedName>
        <fullName evidence="8 10">Phosphate acyltransferase</fullName>
        <ecNumber evidence="8 10">2.3.1.274</ecNumber>
    </recommendedName>
    <alternativeName>
        <fullName evidence="10">Acyl-ACP phosphotransacylase</fullName>
    </alternativeName>
    <alternativeName>
        <fullName evidence="10">Acyl-[acyl-carrier-protein]--phosphate acyltransferase</fullName>
    </alternativeName>
    <alternativeName>
        <fullName evidence="10">Phosphate-acyl-ACP acyltransferase</fullName>
    </alternativeName>
</protein>
<evidence type="ECO:0000313" key="11">
    <source>
        <dbReference type="EMBL" id="BAH38682.1"/>
    </source>
</evidence>
<evidence type="ECO:0000256" key="6">
    <source>
        <dbReference type="ARBA" id="ARBA00023209"/>
    </source>
</evidence>
<evidence type="ECO:0000256" key="9">
    <source>
        <dbReference type="ARBA" id="ARBA00046608"/>
    </source>
</evidence>
<evidence type="ECO:0000256" key="3">
    <source>
        <dbReference type="ARBA" id="ARBA00022516"/>
    </source>
</evidence>
<evidence type="ECO:0000256" key="5">
    <source>
        <dbReference type="ARBA" id="ARBA00023098"/>
    </source>
</evidence>
<keyword evidence="4 10" id="KW-0808">Transferase</keyword>
<keyword evidence="5 10" id="KW-0443">Lipid metabolism</keyword>
<dbReference type="AlphaFoldDB" id="C1A8X2"/>
<dbReference type="RefSeq" id="WP_012683129.1">
    <property type="nucleotide sequence ID" value="NC_012489.1"/>
</dbReference>
<comment type="function">
    <text evidence="10">Catalyzes the reversible formation of acyl-phosphate (acyl-PO(4)) from acyl-[acyl-carrier-protein] (acyl-ACP). This enzyme utilizes acyl-ACP as fatty acyl donor, but not acyl-CoA.</text>
</comment>
<comment type="subcellular location">
    <subcellularLocation>
        <location evidence="10">Cytoplasm</location>
    </subcellularLocation>
    <text evidence="10">Associated with the membrane possibly through PlsY.</text>
</comment>
<dbReference type="Gene3D" id="3.40.718.10">
    <property type="entry name" value="Isopropylmalate Dehydrogenase"/>
    <property type="match status" value="1"/>
</dbReference>
<evidence type="ECO:0000256" key="7">
    <source>
        <dbReference type="ARBA" id="ARBA00023264"/>
    </source>
</evidence>
<evidence type="ECO:0000256" key="1">
    <source>
        <dbReference type="ARBA" id="ARBA00001232"/>
    </source>
</evidence>
<dbReference type="STRING" id="379066.GAU_1640"/>
<dbReference type="PANTHER" id="PTHR30100:SF1">
    <property type="entry name" value="PHOSPHATE ACYLTRANSFERASE"/>
    <property type="match status" value="1"/>
</dbReference>
<evidence type="ECO:0000256" key="8">
    <source>
        <dbReference type="ARBA" id="ARBA00024069"/>
    </source>
</evidence>
<dbReference type="KEGG" id="gau:GAU_1640"/>
<dbReference type="PANTHER" id="PTHR30100">
    <property type="entry name" value="FATTY ACID/PHOSPHOLIPID SYNTHESIS PROTEIN PLSX"/>
    <property type="match status" value="1"/>
</dbReference>
<evidence type="ECO:0000256" key="2">
    <source>
        <dbReference type="ARBA" id="ARBA00022490"/>
    </source>
</evidence>
<dbReference type="GO" id="GO:0043811">
    <property type="term" value="F:phosphate:acyl-[acyl carrier protein] acyltransferase activity"/>
    <property type="evidence" value="ECO:0007669"/>
    <property type="project" value="UniProtKB-UniRule"/>
</dbReference>
<proteinExistence type="inferred from homology"/>
<dbReference type="HAMAP" id="MF_00019">
    <property type="entry name" value="PlsX"/>
    <property type="match status" value="1"/>
</dbReference>
<dbReference type="HOGENOM" id="CLU_039379_1_1_0"/>
<evidence type="ECO:0000256" key="4">
    <source>
        <dbReference type="ARBA" id="ARBA00022679"/>
    </source>
</evidence>
<comment type="similarity">
    <text evidence="10">Belongs to the PlsX family.</text>
</comment>
<sequence>MARIAVDAMGGDFAPRAPIAGALHALGALPPHHEIELVGQTAVIESELDALLRGELAELAHVRDRITIVEAPDVIEMSDKPSAALRRKPNSSMVVGVKRVADGVAHGFVSAGSTGAQMAVSFMLLKLHPGLTRPAIGAIFPSMQQPLLVLDVGANVDCAPAELVQFARIGTVYAKALLGRENPAVGLLSVGEEAEKGNLAVKDAHQLLLNAGLNFIGNVEGRDLPRGVCDRGPIDVVVCDGFTGNVLLKFYESIGPMLIGMVSKVAQLDPRQVMGSLKQFDVDEYGGSPLLGVRGVSIISHGKSSPKAIKNAIAVAIRAWESGMTDEIGRRLAESVPDASDTGSAT</sequence>
<dbReference type="InterPro" id="IPR012281">
    <property type="entry name" value="Phospholipid_synth_PlsX-like"/>
</dbReference>
<keyword evidence="2 10" id="KW-0963">Cytoplasm</keyword>
<dbReference type="GO" id="GO:0008654">
    <property type="term" value="P:phospholipid biosynthetic process"/>
    <property type="evidence" value="ECO:0007669"/>
    <property type="project" value="UniProtKB-KW"/>
</dbReference>
<organism evidence="11 12">
    <name type="scientific">Gemmatimonas aurantiaca (strain DSM 14586 / JCM 11422 / NBRC 100505 / T-27)</name>
    <dbReference type="NCBI Taxonomy" id="379066"/>
    <lineage>
        <taxon>Bacteria</taxon>
        <taxon>Pseudomonadati</taxon>
        <taxon>Gemmatimonadota</taxon>
        <taxon>Gemmatimonadia</taxon>
        <taxon>Gemmatimonadales</taxon>
        <taxon>Gemmatimonadaceae</taxon>
        <taxon>Gemmatimonas</taxon>
    </lineage>
</organism>
<dbReference type="EMBL" id="AP009153">
    <property type="protein sequence ID" value="BAH38682.1"/>
    <property type="molecule type" value="Genomic_DNA"/>
</dbReference>
<keyword evidence="7 10" id="KW-1208">Phospholipid metabolism</keyword>